<gene>
    <name evidence="1" type="ORF">CcrSwift_gp008</name>
    <name evidence="2" type="ORF">CcrSwift_gp333</name>
</gene>
<dbReference type="GeneID" id="13996868"/>
<dbReference type="RefSeq" id="YP_006990066.1">
    <property type="nucleotide sequence ID" value="NC_019411.1"/>
</dbReference>
<keyword evidence="3" id="KW-1185">Reference proteome</keyword>
<evidence type="ECO:0000313" key="3">
    <source>
        <dbReference type="Proteomes" id="UP000000460"/>
    </source>
</evidence>
<evidence type="ECO:0000313" key="1">
    <source>
        <dbReference type="EMBL" id="AFU88326.1"/>
    </source>
</evidence>
<organism evidence="2 3">
    <name type="scientific">Caulobacter phage CcrSwift</name>
    <dbReference type="NCBI Taxonomy" id="2927984"/>
    <lineage>
        <taxon>Viruses</taxon>
        <taxon>Duplodnaviria</taxon>
        <taxon>Heunggongvirae</taxon>
        <taxon>Uroviricota</taxon>
        <taxon>Caudoviricetes</taxon>
        <taxon>Jeanschmidtviridae</taxon>
        <taxon>Shapirovirus</taxon>
        <taxon>Shapirovirus swift</taxon>
    </lineage>
</organism>
<dbReference type="KEGG" id="vg:13996543"/>
<proteinExistence type="predicted"/>
<dbReference type="KEGG" id="vg:13996868"/>
<dbReference type="GeneID" id="13996543"/>
<evidence type="ECO:0000313" key="2">
    <source>
        <dbReference type="EMBL" id="AFU88651.1"/>
    </source>
</evidence>
<dbReference type="EMBL" id="JX100809">
    <property type="protein sequence ID" value="AFU88326.1"/>
    <property type="molecule type" value="Genomic_DNA"/>
</dbReference>
<reference evidence="2 3" key="1">
    <citation type="journal article" date="2012" name="BMC Genomics">
        <title>The Caulobacter crescentus phage phiCbK: genomics of a canonical phage.</title>
        <authorList>
            <person name="Gill J.J."/>
            <person name="Berry J.D."/>
            <person name="Russell W.K."/>
            <person name="Lessor L."/>
            <person name="Escobar Garcia D.A."/>
            <person name="Hernandez D."/>
            <person name="Kane A."/>
            <person name="Keene J."/>
            <person name="Maddox M."/>
            <person name="Martin R."/>
            <person name="Mohan S."/>
            <person name="Thorn A.M."/>
            <person name="Russell D.H."/>
            <person name="Young R."/>
        </authorList>
    </citation>
    <scope>NUCLEOTIDE SEQUENCE [LARGE SCALE GENOMIC DNA]</scope>
</reference>
<accession>K4JU21</accession>
<name>K4JU21_9CAUD</name>
<sequence length="192" mass="20941">MASSVPLAAGQSRPALEFFPMPEFVLDTSGQVAPPAAAKLWPHPLAWNQLSDFAQGYIEALFFTESSPAYDRAEWFGAECQEALTEGTADGNIPGDVGFSDLAPDTLNRILNDCANFKREHADTLAKAYDHGGAAGDYDETQAGRDYWYTRNGHGVGFWDRGLGEIGEALSKAARYSEQNASFEEDGKVYLF</sequence>
<dbReference type="Proteomes" id="UP000000460">
    <property type="component" value="Segment"/>
</dbReference>
<dbReference type="RefSeq" id="YP_006989741.1">
    <property type="nucleotide sequence ID" value="NC_019411.1"/>
</dbReference>
<dbReference type="EMBL" id="JX100809">
    <property type="protein sequence ID" value="AFU88651.1"/>
    <property type="molecule type" value="Genomic_DNA"/>
</dbReference>
<protein>
    <submittedName>
        <fullName evidence="2">Uncharacterized protein</fullName>
    </submittedName>
</protein>